<accession>A0ABW6THK3</accession>
<keyword evidence="2" id="KW-1185">Reference proteome</keyword>
<sequence length="129" mass="14717">MNESEAADLFEYIQSLIFDRTSYNRRDLLSDTAARIVRDEMSHIPAGRAVIRFLETLRDELALGADAPARAPMRIFRDMGFEMEEIQLEIDGPESGGEGDVFDLVRSPALNRLLIQLDAYIDLLREEVR</sequence>
<name>A0ABW6THK3_9NOCA</name>
<organism evidence="1 2">
    <name type="scientific">Nocardia elegans</name>
    <dbReference type="NCBI Taxonomy" id="300029"/>
    <lineage>
        <taxon>Bacteria</taxon>
        <taxon>Bacillati</taxon>
        <taxon>Actinomycetota</taxon>
        <taxon>Actinomycetes</taxon>
        <taxon>Mycobacteriales</taxon>
        <taxon>Nocardiaceae</taxon>
        <taxon>Nocardia</taxon>
    </lineage>
</organism>
<evidence type="ECO:0000313" key="1">
    <source>
        <dbReference type="EMBL" id="MFF4024429.1"/>
    </source>
</evidence>
<dbReference type="RefSeq" id="WP_195021873.1">
    <property type="nucleotide sequence ID" value="NZ_JADLPS010000001.1"/>
</dbReference>
<dbReference type="EMBL" id="JBIATK010000004">
    <property type="protein sequence ID" value="MFF4024429.1"/>
    <property type="molecule type" value="Genomic_DNA"/>
</dbReference>
<evidence type="ECO:0000313" key="2">
    <source>
        <dbReference type="Proteomes" id="UP001602089"/>
    </source>
</evidence>
<protein>
    <submittedName>
        <fullName evidence="1">Uncharacterized protein</fullName>
    </submittedName>
</protein>
<gene>
    <name evidence="1" type="ORF">ACFYY5_16460</name>
</gene>
<comment type="caution">
    <text evidence="1">The sequence shown here is derived from an EMBL/GenBank/DDBJ whole genome shotgun (WGS) entry which is preliminary data.</text>
</comment>
<dbReference type="Proteomes" id="UP001602089">
    <property type="component" value="Unassembled WGS sequence"/>
</dbReference>
<proteinExistence type="predicted"/>
<reference evidence="1 2" key="1">
    <citation type="submission" date="2024-10" db="EMBL/GenBank/DDBJ databases">
        <title>The Natural Products Discovery Center: Release of the First 8490 Sequenced Strains for Exploring Actinobacteria Biosynthetic Diversity.</title>
        <authorList>
            <person name="Kalkreuter E."/>
            <person name="Kautsar S.A."/>
            <person name="Yang D."/>
            <person name="Bader C.D."/>
            <person name="Teijaro C.N."/>
            <person name="Fluegel L."/>
            <person name="Davis C.M."/>
            <person name="Simpson J.R."/>
            <person name="Lauterbach L."/>
            <person name="Steele A.D."/>
            <person name="Gui C."/>
            <person name="Meng S."/>
            <person name="Li G."/>
            <person name="Viehrig K."/>
            <person name="Ye F."/>
            <person name="Su P."/>
            <person name="Kiefer A.F."/>
            <person name="Nichols A."/>
            <person name="Cepeda A.J."/>
            <person name="Yan W."/>
            <person name="Fan B."/>
            <person name="Jiang Y."/>
            <person name="Adhikari A."/>
            <person name="Zheng C.-J."/>
            <person name="Schuster L."/>
            <person name="Cowan T.M."/>
            <person name="Smanski M.J."/>
            <person name="Chevrette M.G."/>
            <person name="De Carvalho L.P.S."/>
            <person name="Shen B."/>
        </authorList>
    </citation>
    <scope>NUCLEOTIDE SEQUENCE [LARGE SCALE GENOMIC DNA]</scope>
    <source>
        <strain evidence="1 2">NPDC001867</strain>
    </source>
</reference>